<gene>
    <name evidence="1" type="ORF">WY13_00980</name>
</gene>
<dbReference type="Proteomes" id="UP000077407">
    <property type="component" value="Unassembled WGS sequence"/>
</dbReference>
<organism evidence="1 2">
    <name type="scientific">Clostridium ljungdahlii</name>
    <dbReference type="NCBI Taxonomy" id="1538"/>
    <lineage>
        <taxon>Bacteria</taxon>
        <taxon>Bacillati</taxon>
        <taxon>Bacillota</taxon>
        <taxon>Clostridia</taxon>
        <taxon>Eubacteriales</taxon>
        <taxon>Clostridiaceae</taxon>
        <taxon>Clostridium</taxon>
    </lineage>
</organism>
<sequence>MKIAIHSRKSKFTGKDDRIENLVQMCREP</sequence>
<reference evidence="1 2" key="1">
    <citation type="journal article" date="2015" name="Biotechnol. Bioeng.">
        <title>Genome sequence and phenotypic characterization of Caulobacter segnis.</title>
        <authorList>
            <person name="Patel S."/>
            <person name="Fletcher B."/>
            <person name="Scott D.C."/>
            <person name="Ely B."/>
        </authorList>
    </citation>
    <scope>NUCLEOTIDE SEQUENCE [LARGE SCALE GENOMIC DNA]</scope>
    <source>
        <strain evidence="1 2">ERI-2</strain>
    </source>
</reference>
<name>A0A166RLN5_9CLOT</name>
<dbReference type="EMBL" id="LITT01000009">
    <property type="protein sequence ID" value="OAA90914.1"/>
    <property type="molecule type" value="Genomic_DNA"/>
</dbReference>
<accession>A0A166RLN5</accession>
<dbReference type="PATRIC" id="fig|1538.10.peg.1485"/>
<evidence type="ECO:0000313" key="2">
    <source>
        <dbReference type="Proteomes" id="UP000077407"/>
    </source>
</evidence>
<comment type="caution">
    <text evidence="1">The sequence shown here is derived from an EMBL/GenBank/DDBJ whole genome shotgun (WGS) entry which is preliminary data.</text>
</comment>
<dbReference type="AlphaFoldDB" id="A0A166RLN5"/>
<protein>
    <submittedName>
        <fullName evidence="1">Uncharacterized protein</fullName>
    </submittedName>
</protein>
<proteinExistence type="predicted"/>
<evidence type="ECO:0000313" key="1">
    <source>
        <dbReference type="EMBL" id="OAA90914.1"/>
    </source>
</evidence>